<name>A0A6C1DMA0_SACPS</name>
<dbReference type="AlphaFoldDB" id="A0A6C1DMA0"/>
<dbReference type="EMBL" id="CP048984">
    <property type="protein sequence ID" value="QID78041.1"/>
    <property type="molecule type" value="Genomic_DNA"/>
</dbReference>
<feature type="transmembrane region" description="Helical" evidence="1">
    <location>
        <begin position="53"/>
        <end position="71"/>
    </location>
</feature>
<dbReference type="GO" id="GO:0030234">
    <property type="term" value="F:enzyme regulator activity"/>
    <property type="evidence" value="ECO:0007669"/>
    <property type="project" value="InterPro"/>
</dbReference>
<feature type="transmembrane region" description="Helical" evidence="1">
    <location>
        <begin position="246"/>
        <end position="265"/>
    </location>
</feature>
<accession>A0A6C1DMA0</accession>
<feature type="transmembrane region" description="Helical" evidence="1">
    <location>
        <begin position="324"/>
        <end position="343"/>
    </location>
</feature>
<dbReference type="InterPro" id="IPR018247">
    <property type="entry name" value="EF_Hand_1_Ca_BS"/>
</dbReference>
<sequence length="410" mass="45435">MSTTLLWFSSVIGYVIQTKCLSNIQSKKEISVGPNGTIATPETNGDNGNSSSLTFYLTFMYFASWLLLVPASRLWKKMRPMFVSDSDSNRNSQFDNNNSGSVTNEDVDTFSHVLDDPQPRIPAQQQKQKIISVAIFKYVAKLTVLALIMIVADLTYNLALSLSPAFDVALMQNTAIFEIVTLLYGVCGISRKNYVFRNFLIMMNAVIGILIISYTKATCDMLAGKLSVNPNTGELSDPFLFDRLKGALICGLGALIMGPFAVLWNRWFCSNISKNENSAVVLVKQSTHMALIGIIGMVILLPFIPKFPSRESVESISLFYNDKSFWFSLLGSIIFGSLPSLISILELNRKAPAEYLTTCNLGAIIFMGLAEWVCEPTQTTIVRWEVIGYIMLTVSLLVLSVTLGEGKYHH</sequence>
<dbReference type="GO" id="GO:0006874">
    <property type="term" value="P:intracellular calcium ion homeostasis"/>
    <property type="evidence" value="ECO:0007669"/>
    <property type="project" value="InterPro"/>
</dbReference>
<keyword evidence="1" id="KW-0812">Transmembrane</keyword>
<feature type="transmembrane region" description="Helical" evidence="1">
    <location>
        <begin position="386"/>
        <end position="404"/>
    </location>
</feature>
<dbReference type="Pfam" id="PF16965">
    <property type="entry name" value="CSG2"/>
    <property type="match status" value="1"/>
</dbReference>
<dbReference type="Proteomes" id="UP000501346">
    <property type="component" value="Chromosome ScII"/>
</dbReference>
<feature type="transmembrane region" description="Helical" evidence="1">
    <location>
        <begin position="199"/>
        <end position="217"/>
    </location>
</feature>
<protein>
    <submittedName>
        <fullName evidence="2">Mannosylinositol phosphorylceramide synthase regulatory subunit</fullName>
    </submittedName>
</protein>
<evidence type="ECO:0000313" key="3">
    <source>
        <dbReference type="Proteomes" id="UP000501346"/>
    </source>
</evidence>
<feature type="transmembrane region" description="Helical" evidence="1">
    <location>
        <begin position="286"/>
        <end position="304"/>
    </location>
</feature>
<gene>
    <name evidence="2" type="primary">CSG2_1</name>
    <name evidence="2" type="ORF">GRS66_000239</name>
</gene>
<reference evidence="2 3" key="1">
    <citation type="journal article" date="2019" name="BMC Genomics">
        <title>Chromosome level assembly and comparative genome analysis confirm lager-brewing yeasts originated from a single hybridization.</title>
        <authorList>
            <person name="Salazar A.N."/>
            <person name="Gorter de Vries A.R."/>
            <person name="van den Broek M."/>
            <person name="Brouwers N."/>
            <person name="de la Torre Cortes P."/>
            <person name="Kuijpers N.G.A."/>
            <person name="Daran J.G."/>
            <person name="Abeel T."/>
        </authorList>
    </citation>
    <scope>NUCLEOTIDE SEQUENCE [LARGE SCALE GENOMIC DNA]</scope>
    <source>
        <strain evidence="2 3">CBS 1483</strain>
    </source>
</reference>
<feature type="transmembrane region" description="Helical" evidence="1">
    <location>
        <begin position="168"/>
        <end position="187"/>
    </location>
</feature>
<evidence type="ECO:0000313" key="2">
    <source>
        <dbReference type="EMBL" id="QID78041.1"/>
    </source>
</evidence>
<keyword evidence="3" id="KW-1185">Reference proteome</keyword>
<dbReference type="OrthoDB" id="4069151at2759"/>
<feature type="transmembrane region" description="Helical" evidence="1">
    <location>
        <begin position="135"/>
        <end position="156"/>
    </location>
</feature>
<keyword evidence="1" id="KW-1133">Transmembrane helix</keyword>
<dbReference type="GO" id="GO:0005789">
    <property type="term" value="C:endoplasmic reticulum membrane"/>
    <property type="evidence" value="ECO:0007669"/>
    <property type="project" value="InterPro"/>
</dbReference>
<keyword evidence="1" id="KW-0472">Membrane</keyword>
<dbReference type="InterPro" id="IPR031581">
    <property type="entry name" value="Csg2"/>
</dbReference>
<evidence type="ECO:0000256" key="1">
    <source>
        <dbReference type="SAM" id="Phobius"/>
    </source>
</evidence>
<proteinExistence type="predicted"/>
<dbReference type="PROSITE" id="PS00018">
    <property type="entry name" value="EF_HAND_1"/>
    <property type="match status" value="1"/>
</dbReference>
<organism evidence="2 3">
    <name type="scientific">Saccharomyces pastorianus</name>
    <name type="common">Lager yeast</name>
    <name type="synonym">Saccharomyces cerevisiae x Saccharomyces eubayanus</name>
    <dbReference type="NCBI Taxonomy" id="27292"/>
    <lineage>
        <taxon>Eukaryota</taxon>
        <taxon>Fungi</taxon>
        <taxon>Dikarya</taxon>
        <taxon>Ascomycota</taxon>
        <taxon>Saccharomycotina</taxon>
        <taxon>Saccharomycetes</taxon>
        <taxon>Saccharomycetales</taxon>
        <taxon>Saccharomycetaceae</taxon>
        <taxon>Saccharomyces</taxon>
    </lineage>
</organism>